<feature type="region of interest" description="Disordered" evidence="1">
    <location>
        <begin position="66"/>
        <end position="89"/>
    </location>
</feature>
<proteinExistence type="predicted"/>
<name>R7WEA1_AEGTA</name>
<dbReference type="Pfam" id="PF07762">
    <property type="entry name" value="DUF1618"/>
    <property type="match status" value="1"/>
</dbReference>
<evidence type="ECO:0000256" key="1">
    <source>
        <dbReference type="SAM" id="MobiDB-lite"/>
    </source>
</evidence>
<feature type="compositionally biased region" description="Low complexity" evidence="1">
    <location>
        <begin position="74"/>
        <end position="83"/>
    </location>
</feature>
<feature type="domain" description="DUF1618" evidence="2">
    <location>
        <begin position="308"/>
        <end position="438"/>
    </location>
</feature>
<dbReference type="PANTHER" id="PTHR33074:SF77">
    <property type="entry name" value="OS03G0178900 PROTEIN"/>
    <property type="match status" value="1"/>
</dbReference>
<protein>
    <recommendedName>
        <fullName evidence="2">DUF1618 domain-containing protein</fullName>
    </recommendedName>
</protein>
<sequence>MDRECTTESGLKRQFGRCCKGLCLAMEFLQADIFHVLLNVVWSIRMDDNNTSYLLVVEHARSYRGEANPRSQIRAAPTPRAATNPRSQIRSAPTPRAAWLAWPPPPAIPPATLPPFRGTVLGFSSKRRGPTPTTSAACKTTAGRDVKVGFNLVPPPEVSYFHVHLSELDGEGDFDFMPLFLFSAKGLVLFRFLFITRSDGSNLVEYLIYKAGPGGSSSLEPISPTPLGSSRDSVPCPDGDDGEDSYVLADLSVGSEIGHYDLHIYSSKTREWNTTPLQLPASPAVRTNADLPCQFHKAIGLAADEVGWVDLWRGIVTCKVLDKDPVLRLIPLPKPHVDILQGEPGLIRDVTYCNGLFEFIEMQHFCRPVKVVSGIIHDSRPLRGLVVDEGIAVPDGWVIRTCYRIDPSDFWFRAHTVHVDDFTVDSISFPRMCDAHAQDKELTFRSLTTLCPTFGVPGDRLVYLLSEVKMDDHNTWIVGVDLAKKMVKPIQPCEDLEYHCIRPAFVPSTFSYYLNTTPGDFSPTLINHSEKTANNAKVDGDSCVRELNIHHDQWSWVGDDTSAPIGAWKNGENNLPSNHESADVQRTRLLQQLDSILMSAGSGYIRMKRKLKTDADGNLLLCLSLEDLLALLPQLGPEIASLTTMLPCMDAGGPYPLLSWHDCCCCCGFISQ</sequence>
<reference evidence="3" key="1">
    <citation type="submission" date="2015-06" db="UniProtKB">
        <authorList>
            <consortium name="EnsemblPlants"/>
        </authorList>
    </citation>
    <scope>IDENTIFICATION</scope>
</reference>
<feature type="compositionally biased region" description="Polar residues" evidence="1">
    <location>
        <begin position="219"/>
        <end position="232"/>
    </location>
</feature>
<organism evidence="3">
    <name type="scientific">Aegilops tauschii</name>
    <name type="common">Tausch's goatgrass</name>
    <name type="synonym">Aegilops squarrosa</name>
    <dbReference type="NCBI Taxonomy" id="37682"/>
    <lineage>
        <taxon>Eukaryota</taxon>
        <taxon>Viridiplantae</taxon>
        <taxon>Streptophyta</taxon>
        <taxon>Embryophyta</taxon>
        <taxon>Tracheophyta</taxon>
        <taxon>Spermatophyta</taxon>
        <taxon>Magnoliopsida</taxon>
        <taxon>Liliopsida</taxon>
        <taxon>Poales</taxon>
        <taxon>Poaceae</taxon>
        <taxon>BOP clade</taxon>
        <taxon>Pooideae</taxon>
        <taxon>Triticodae</taxon>
        <taxon>Triticeae</taxon>
        <taxon>Triticinae</taxon>
        <taxon>Aegilops</taxon>
    </lineage>
</organism>
<dbReference type="EnsemblPlants" id="EMT17699">
    <property type="protein sequence ID" value="EMT17699"/>
    <property type="gene ID" value="F775_00405"/>
</dbReference>
<dbReference type="InterPro" id="IPR011676">
    <property type="entry name" value="DUF1618"/>
</dbReference>
<dbReference type="AlphaFoldDB" id="R7WEA1"/>
<dbReference type="PANTHER" id="PTHR33074">
    <property type="entry name" value="EXPRESSED PROTEIN-RELATED"/>
    <property type="match status" value="1"/>
</dbReference>
<accession>R7WEA1</accession>
<evidence type="ECO:0000259" key="2">
    <source>
        <dbReference type="Pfam" id="PF07762"/>
    </source>
</evidence>
<feature type="region of interest" description="Disordered" evidence="1">
    <location>
        <begin position="219"/>
        <end position="238"/>
    </location>
</feature>
<evidence type="ECO:0000313" key="3">
    <source>
        <dbReference type="EnsemblPlants" id="EMT17699"/>
    </source>
</evidence>